<protein>
    <recommendedName>
        <fullName evidence="7">Homeobox domain-containing protein</fullName>
    </recommendedName>
</protein>
<feature type="compositionally biased region" description="Basic and acidic residues" evidence="6">
    <location>
        <begin position="100"/>
        <end position="110"/>
    </location>
</feature>
<sequence length="271" mass="30358">MASSESTPSSSSPPTSILDLAGHSTHVVYVRRRNTREQTEALQKVYAMTAHPSRGQRQSLADELGMELKSVTNWFQNKRQTSRKKSLSYKENIPPKHRTDRLSWDSDHISRKAASKSSVSRSTISLDEIAELSERSTRLRQSAVRTPFSLGISDIQKEVSTPRRSADLWERMPSSPLTPHSPPIREETDTSSETKVFRLLEWACLRARKEIRADDEEPRKGPESEAGTVSDNLNLLHKRDTTSVHAAGSDCVTHSKDVEAAITLLAIKTRS</sequence>
<evidence type="ECO:0000256" key="2">
    <source>
        <dbReference type="ARBA" id="ARBA00023155"/>
    </source>
</evidence>
<dbReference type="GO" id="GO:0030154">
    <property type="term" value="P:cell differentiation"/>
    <property type="evidence" value="ECO:0007669"/>
    <property type="project" value="TreeGrafter"/>
</dbReference>
<evidence type="ECO:0000256" key="6">
    <source>
        <dbReference type="SAM" id="MobiDB-lite"/>
    </source>
</evidence>
<dbReference type="Gene3D" id="1.10.10.60">
    <property type="entry name" value="Homeodomain-like"/>
    <property type="match status" value="1"/>
</dbReference>
<reference evidence="9" key="2">
    <citation type="submission" date="2015-01" db="EMBL/GenBank/DDBJ databases">
        <title>Evolutionary Origins and Diversification of the Mycorrhizal Mutualists.</title>
        <authorList>
            <consortium name="DOE Joint Genome Institute"/>
            <consortium name="Mycorrhizal Genomics Consortium"/>
            <person name="Kohler A."/>
            <person name="Kuo A."/>
            <person name="Nagy L.G."/>
            <person name="Floudas D."/>
            <person name="Copeland A."/>
            <person name="Barry K.W."/>
            <person name="Cichocki N."/>
            <person name="Veneault-Fourrey C."/>
            <person name="LaButti K."/>
            <person name="Lindquist E.A."/>
            <person name="Lipzen A."/>
            <person name="Lundell T."/>
            <person name="Morin E."/>
            <person name="Murat C."/>
            <person name="Riley R."/>
            <person name="Ohm R."/>
            <person name="Sun H."/>
            <person name="Tunlid A."/>
            <person name="Henrissat B."/>
            <person name="Grigoriev I.V."/>
            <person name="Hibbett D.S."/>
            <person name="Martin F."/>
        </authorList>
    </citation>
    <scope>NUCLEOTIDE SEQUENCE [LARGE SCALE GENOMIC DNA]</scope>
    <source>
        <strain evidence="9">Marx 270</strain>
    </source>
</reference>
<evidence type="ECO:0000256" key="4">
    <source>
        <dbReference type="PROSITE-ProRule" id="PRU00108"/>
    </source>
</evidence>
<name>A0A0C3PK60_PISTI</name>
<proteinExistence type="predicted"/>
<feature type="region of interest" description="Disordered" evidence="6">
    <location>
        <begin position="79"/>
        <end position="120"/>
    </location>
</feature>
<feature type="region of interest" description="Disordered" evidence="6">
    <location>
        <begin position="170"/>
        <end position="190"/>
    </location>
</feature>
<feature type="compositionally biased region" description="Low complexity" evidence="6">
    <location>
        <begin position="1"/>
        <end position="16"/>
    </location>
</feature>
<keyword evidence="2 4" id="KW-0371">Homeobox</keyword>
<organism evidence="8 9">
    <name type="scientific">Pisolithus tinctorius Marx 270</name>
    <dbReference type="NCBI Taxonomy" id="870435"/>
    <lineage>
        <taxon>Eukaryota</taxon>
        <taxon>Fungi</taxon>
        <taxon>Dikarya</taxon>
        <taxon>Basidiomycota</taxon>
        <taxon>Agaricomycotina</taxon>
        <taxon>Agaricomycetes</taxon>
        <taxon>Agaricomycetidae</taxon>
        <taxon>Boletales</taxon>
        <taxon>Sclerodermatineae</taxon>
        <taxon>Pisolithaceae</taxon>
        <taxon>Pisolithus</taxon>
    </lineage>
</organism>
<dbReference type="OrthoDB" id="6159439at2759"/>
<keyword evidence="3 4" id="KW-0539">Nucleus</keyword>
<comment type="subcellular location">
    <subcellularLocation>
        <location evidence="4 5">Nucleus</location>
    </subcellularLocation>
</comment>
<evidence type="ECO:0000256" key="5">
    <source>
        <dbReference type="RuleBase" id="RU000682"/>
    </source>
</evidence>
<dbReference type="PANTHER" id="PTHR24324:SF9">
    <property type="entry name" value="HOMEOBOX DOMAIN-CONTAINING PROTEIN"/>
    <property type="match status" value="1"/>
</dbReference>
<evidence type="ECO:0000256" key="1">
    <source>
        <dbReference type="ARBA" id="ARBA00023125"/>
    </source>
</evidence>
<dbReference type="Proteomes" id="UP000054217">
    <property type="component" value="Unassembled WGS sequence"/>
</dbReference>
<dbReference type="PROSITE" id="PS50071">
    <property type="entry name" value="HOMEOBOX_2"/>
    <property type="match status" value="1"/>
</dbReference>
<feature type="compositionally biased region" description="Basic and acidic residues" evidence="6">
    <location>
        <begin position="213"/>
        <end position="223"/>
    </location>
</feature>
<feature type="DNA-binding region" description="Homeobox" evidence="4">
    <location>
        <begin position="33"/>
        <end position="86"/>
    </location>
</feature>
<feature type="region of interest" description="Disordered" evidence="6">
    <location>
        <begin position="1"/>
        <end position="22"/>
    </location>
</feature>
<feature type="domain" description="Homeobox" evidence="7">
    <location>
        <begin position="31"/>
        <end position="85"/>
    </location>
</feature>
<feature type="region of interest" description="Disordered" evidence="6">
    <location>
        <begin position="213"/>
        <end position="234"/>
    </location>
</feature>
<evidence type="ECO:0000313" key="9">
    <source>
        <dbReference type="Proteomes" id="UP000054217"/>
    </source>
</evidence>
<evidence type="ECO:0000313" key="8">
    <source>
        <dbReference type="EMBL" id="KIO08599.1"/>
    </source>
</evidence>
<accession>A0A0C3PK60</accession>
<dbReference type="InterPro" id="IPR009057">
    <property type="entry name" value="Homeodomain-like_sf"/>
</dbReference>
<dbReference type="Pfam" id="PF00046">
    <property type="entry name" value="Homeodomain"/>
    <property type="match status" value="1"/>
</dbReference>
<dbReference type="GO" id="GO:0000978">
    <property type="term" value="F:RNA polymerase II cis-regulatory region sequence-specific DNA binding"/>
    <property type="evidence" value="ECO:0007669"/>
    <property type="project" value="TreeGrafter"/>
</dbReference>
<keyword evidence="9" id="KW-1185">Reference proteome</keyword>
<dbReference type="InterPro" id="IPR017970">
    <property type="entry name" value="Homeobox_CS"/>
</dbReference>
<dbReference type="AlphaFoldDB" id="A0A0C3PK60"/>
<dbReference type="SUPFAM" id="SSF46689">
    <property type="entry name" value="Homeodomain-like"/>
    <property type="match status" value="1"/>
</dbReference>
<evidence type="ECO:0000256" key="3">
    <source>
        <dbReference type="ARBA" id="ARBA00023242"/>
    </source>
</evidence>
<dbReference type="SMART" id="SM00389">
    <property type="entry name" value="HOX"/>
    <property type="match status" value="1"/>
</dbReference>
<dbReference type="GO" id="GO:0000981">
    <property type="term" value="F:DNA-binding transcription factor activity, RNA polymerase II-specific"/>
    <property type="evidence" value="ECO:0007669"/>
    <property type="project" value="InterPro"/>
</dbReference>
<dbReference type="InParanoid" id="A0A0C3PK60"/>
<dbReference type="HOGENOM" id="CLU_931197_0_0_1"/>
<dbReference type="PANTHER" id="PTHR24324">
    <property type="entry name" value="HOMEOBOX PROTEIN HHEX"/>
    <property type="match status" value="1"/>
</dbReference>
<evidence type="ECO:0000259" key="7">
    <source>
        <dbReference type="PROSITE" id="PS50071"/>
    </source>
</evidence>
<dbReference type="GO" id="GO:0005634">
    <property type="term" value="C:nucleus"/>
    <property type="evidence" value="ECO:0007669"/>
    <property type="project" value="UniProtKB-SubCell"/>
</dbReference>
<dbReference type="CDD" id="cd00086">
    <property type="entry name" value="homeodomain"/>
    <property type="match status" value="1"/>
</dbReference>
<keyword evidence="1 4" id="KW-0238">DNA-binding</keyword>
<gene>
    <name evidence="8" type="ORF">M404DRAFT_997524</name>
</gene>
<dbReference type="InterPro" id="IPR001356">
    <property type="entry name" value="HD"/>
</dbReference>
<dbReference type="InterPro" id="IPR051000">
    <property type="entry name" value="Homeobox_DNA-bind_prot"/>
</dbReference>
<reference evidence="8 9" key="1">
    <citation type="submission" date="2014-04" db="EMBL/GenBank/DDBJ databases">
        <authorList>
            <consortium name="DOE Joint Genome Institute"/>
            <person name="Kuo A."/>
            <person name="Kohler A."/>
            <person name="Costa M.D."/>
            <person name="Nagy L.G."/>
            <person name="Floudas D."/>
            <person name="Copeland A."/>
            <person name="Barry K.W."/>
            <person name="Cichocki N."/>
            <person name="Veneault-Fourrey C."/>
            <person name="LaButti K."/>
            <person name="Lindquist E.A."/>
            <person name="Lipzen A."/>
            <person name="Lundell T."/>
            <person name="Morin E."/>
            <person name="Murat C."/>
            <person name="Sun H."/>
            <person name="Tunlid A."/>
            <person name="Henrissat B."/>
            <person name="Grigoriev I.V."/>
            <person name="Hibbett D.S."/>
            <person name="Martin F."/>
            <person name="Nordberg H.P."/>
            <person name="Cantor M.N."/>
            <person name="Hua S.X."/>
        </authorList>
    </citation>
    <scope>NUCLEOTIDE SEQUENCE [LARGE SCALE GENOMIC DNA]</scope>
    <source>
        <strain evidence="8 9">Marx 270</strain>
    </source>
</reference>
<dbReference type="EMBL" id="KN831957">
    <property type="protein sequence ID" value="KIO08599.1"/>
    <property type="molecule type" value="Genomic_DNA"/>
</dbReference>
<dbReference type="PROSITE" id="PS00027">
    <property type="entry name" value="HOMEOBOX_1"/>
    <property type="match status" value="1"/>
</dbReference>